<evidence type="ECO:0000256" key="2">
    <source>
        <dbReference type="SAM" id="SignalP"/>
    </source>
</evidence>
<keyword evidence="1" id="KW-1133">Transmembrane helix</keyword>
<accession>A0ABN8DIS4</accession>
<dbReference type="InterPro" id="IPR025738">
    <property type="entry name" value="BatD"/>
</dbReference>
<gene>
    <name evidence="3" type="ORF">VHP8226_03004</name>
</gene>
<dbReference type="Pfam" id="PF13584">
    <property type="entry name" value="BatD"/>
    <property type="match status" value="1"/>
</dbReference>
<sequence length="542" mass="59815">MKTMKTHHSLIRSMIVLTALLSSFSSWAFNLTASVSRTQISKDEIIQLKIVADKKLDSDDIRFDALTNDFYLGRPSFSSSMNFVNSQRSDSSIWTISLAPQKLGTLVIPAFTVDGVSTKAITLKVSKDEKAPTTADMVEVQAHLDKSELFPQQSTLLHSRILVKVDPRMLQNPNLVPPVADGLDIQAVSEPKQYQSVVNGIEVLTIDQTFRVQAKQQGDFAIKAPTLSGGVLYGGQLSGSSRILTLSGEAPQLALNVLPIPDQYQGHWLPADRIEIQQTWELNGKTTTTEPIEMSSGDSLTRTLTINALGITEQQFPNLVINNPSSMRVYDEKPTYQTHRDGSVSMTLKQVLIAKRAGEFQLPDVSLQWWDTQQKQQATSSVNGVNLIVAQGESFVSAESSASNHTTEIAPSPTNAGMWPILTGLFALAWLFSTAMWIKTKKAPTSATQLHNTQADSPFHQRLIEAIERSDVVAAKTAFHLWNKEVVLAEPLQQQIASELRNMETALLGKQPKPWDKQNLLVVLKNHRIRQSNGSSDPLAKL</sequence>
<proteinExistence type="predicted"/>
<evidence type="ECO:0000313" key="4">
    <source>
        <dbReference type="Proteomes" id="UP000838160"/>
    </source>
</evidence>
<name>A0ABN8DIS4_9VIBR</name>
<comment type="caution">
    <text evidence="3">The sequence shown here is derived from an EMBL/GenBank/DDBJ whole genome shotgun (WGS) entry which is preliminary data.</text>
</comment>
<protein>
    <recommendedName>
        <fullName evidence="5">Aerotolerance protein BatD</fullName>
    </recommendedName>
</protein>
<feature type="signal peptide" evidence="2">
    <location>
        <begin position="1"/>
        <end position="28"/>
    </location>
</feature>
<evidence type="ECO:0000313" key="3">
    <source>
        <dbReference type="EMBL" id="CAH0529008.1"/>
    </source>
</evidence>
<feature type="chain" id="PRO_5045980705" description="Aerotolerance protein BatD" evidence="2">
    <location>
        <begin position="29"/>
        <end position="542"/>
    </location>
</feature>
<evidence type="ECO:0008006" key="5">
    <source>
        <dbReference type="Google" id="ProtNLM"/>
    </source>
</evidence>
<organism evidence="3 4">
    <name type="scientific">Vibrio hippocampi</name>
    <dbReference type="NCBI Taxonomy" id="654686"/>
    <lineage>
        <taxon>Bacteria</taxon>
        <taxon>Pseudomonadati</taxon>
        <taxon>Pseudomonadota</taxon>
        <taxon>Gammaproteobacteria</taxon>
        <taxon>Vibrionales</taxon>
        <taxon>Vibrionaceae</taxon>
        <taxon>Vibrio</taxon>
    </lineage>
</organism>
<evidence type="ECO:0000256" key="1">
    <source>
        <dbReference type="SAM" id="Phobius"/>
    </source>
</evidence>
<feature type="transmembrane region" description="Helical" evidence="1">
    <location>
        <begin position="417"/>
        <end position="438"/>
    </location>
</feature>
<keyword evidence="1" id="KW-0472">Membrane</keyword>
<keyword evidence="1" id="KW-0812">Transmembrane</keyword>
<dbReference type="PANTHER" id="PTHR40940:SF1">
    <property type="entry name" value="PROTEIN BATD"/>
    <property type="match status" value="1"/>
</dbReference>
<reference evidence="3" key="1">
    <citation type="submission" date="2021-12" db="EMBL/GenBank/DDBJ databases">
        <authorList>
            <person name="Rodrigo-Torres L."/>
            <person name="Arahal R. D."/>
            <person name="Lucena T."/>
        </authorList>
    </citation>
    <scope>NUCLEOTIDE SEQUENCE</scope>
    <source>
        <strain evidence="3">CECT 8226</strain>
    </source>
</reference>
<dbReference type="PANTHER" id="PTHR40940">
    <property type="entry name" value="PROTEIN BATD-RELATED"/>
    <property type="match status" value="1"/>
</dbReference>
<keyword evidence="4" id="KW-1185">Reference proteome</keyword>
<dbReference type="EMBL" id="CAKLCM010000003">
    <property type="protein sequence ID" value="CAH0529008.1"/>
    <property type="molecule type" value="Genomic_DNA"/>
</dbReference>
<keyword evidence="2" id="KW-0732">Signal</keyword>
<dbReference type="Proteomes" id="UP000838160">
    <property type="component" value="Unassembled WGS sequence"/>
</dbReference>